<dbReference type="SUPFAM" id="SSF50465">
    <property type="entry name" value="EF-Tu/eEF-1alpha/eIF2-gamma C-terminal domain"/>
    <property type="match status" value="1"/>
</dbReference>
<gene>
    <name evidence="10" type="primary">selB</name>
    <name evidence="10" type="ORF">Hgul01_05189</name>
</gene>
<dbReference type="Gene3D" id="1.10.10.10">
    <property type="entry name" value="Winged helix-like DNA-binding domain superfamily/Winged helix DNA-binding domain"/>
    <property type="match status" value="1"/>
</dbReference>
<dbReference type="InterPro" id="IPR027417">
    <property type="entry name" value="P-loop_NTPase"/>
</dbReference>
<dbReference type="GO" id="GO:0003746">
    <property type="term" value="F:translation elongation factor activity"/>
    <property type="evidence" value="ECO:0007669"/>
    <property type="project" value="UniProtKB-KW"/>
</dbReference>
<dbReference type="EMBL" id="BAABRU010000046">
    <property type="protein sequence ID" value="GAA5531364.1"/>
    <property type="molecule type" value="Genomic_DNA"/>
</dbReference>
<dbReference type="Pfam" id="PF03144">
    <property type="entry name" value="GTP_EFTU_D2"/>
    <property type="match status" value="1"/>
</dbReference>
<protein>
    <recommendedName>
        <fullName evidence="2">Selenocysteine-specific elongation factor</fullName>
    </recommendedName>
    <alternativeName>
        <fullName evidence="8">SelB translation factor</fullName>
    </alternativeName>
</protein>
<dbReference type="RefSeq" id="WP_345724922.1">
    <property type="nucleotide sequence ID" value="NZ_BAABRU010000046.1"/>
</dbReference>
<evidence type="ECO:0000259" key="9">
    <source>
        <dbReference type="PROSITE" id="PS51722"/>
    </source>
</evidence>
<dbReference type="PANTHER" id="PTHR43721">
    <property type="entry name" value="ELONGATION FACTOR TU-RELATED"/>
    <property type="match status" value="1"/>
</dbReference>
<dbReference type="InterPro" id="IPR005225">
    <property type="entry name" value="Small_GTP-bd"/>
</dbReference>
<keyword evidence="11" id="KW-1185">Reference proteome</keyword>
<dbReference type="InterPro" id="IPR057335">
    <property type="entry name" value="Beta-barrel_SelB"/>
</dbReference>
<dbReference type="NCBIfam" id="TIGR00475">
    <property type="entry name" value="selB"/>
    <property type="match status" value="1"/>
</dbReference>
<dbReference type="InterPro" id="IPR015190">
    <property type="entry name" value="Elong_fac_SelB-wing-hlx_typ-2"/>
</dbReference>
<dbReference type="Pfam" id="PF25461">
    <property type="entry name" value="Beta-barrel_SelB"/>
    <property type="match status" value="1"/>
</dbReference>
<organism evidence="10 11">
    <name type="scientific">Herpetosiphon gulosus</name>
    <dbReference type="NCBI Taxonomy" id="1973496"/>
    <lineage>
        <taxon>Bacteria</taxon>
        <taxon>Bacillati</taxon>
        <taxon>Chloroflexota</taxon>
        <taxon>Chloroflexia</taxon>
        <taxon>Herpetosiphonales</taxon>
        <taxon>Herpetosiphonaceae</taxon>
        <taxon>Herpetosiphon</taxon>
    </lineage>
</organism>
<dbReference type="NCBIfam" id="TIGR00231">
    <property type="entry name" value="small_GTP"/>
    <property type="match status" value="1"/>
</dbReference>
<evidence type="ECO:0000256" key="7">
    <source>
        <dbReference type="ARBA" id="ARBA00025526"/>
    </source>
</evidence>
<keyword evidence="5" id="KW-0648">Protein biosynthesis</keyword>
<dbReference type="CDD" id="cd04171">
    <property type="entry name" value="SelB"/>
    <property type="match status" value="1"/>
</dbReference>
<keyword evidence="4" id="KW-0547">Nucleotide-binding</keyword>
<dbReference type="InterPro" id="IPR004161">
    <property type="entry name" value="EFTu-like_2"/>
</dbReference>
<evidence type="ECO:0000256" key="1">
    <source>
        <dbReference type="ARBA" id="ARBA00004496"/>
    </source>
</evidence>
<feature type="domain" description="Tr-type G" evidence="9">
    <location>
        <begin position="1"/>
        <end position="172"/>
    </location>
</feature>
<keyword evidence="3" id="KW-0963">Cytoplasm</keyword>
<dbReference type="InterPro" id="IPR009000">
    <property type="entry name" value="Transl_B-barrel_sf"/>
</dbReference>
<dbReference type="PRINTS" id="PR00315">
    <property type="entry name" value="ELONGATNFCT"/>
</dbReference>
<dbReference type="CDD" id="cd15491">
    <property type="entry name" value="selB_III"/>
    <property type="match status" value="1"/>
</dbReference>
<comment type="function">
    <text evidence="7">Translation factor necessary for the incorporation of selenocysteine into proteins. It probably replaces EF-Tu for the insertion of selenocysteine directed by the UGA codon. SelB binds GTP and GDP.</text>
</comment>
<evidence type="ECO:0000313" key="11">
    <source>
        <dbReference type="Proteomes" id="UP001428290"/>
    </source>
</evidence>
<dbReference type="Pfam" id="PF00009">
    <property type="entry name" value="GTP_EFTU"/>
    <property type="match status" value="1"/>
</dbReference>
<evidence type="ECO:0000256" key="4">
    <source>
        <dbReference type="ARBA" id="ARBA00022741"/>
    </source>
</evidence>
<name>A0ABP9X7L3_9CHLR</name>
<reference evidence="10 11" key="1">
    <citation type="submission" date="2024-02" db="EMBL/GenBank/DDBJ databases">
        <title>Herpetosiphon gulosus NBRC 112829.</title>
        <authorList>
            <person name="Ichikawa N."/>
            <person name="Katano-Makiyama Y."/>
            <person name="Hidaka K."/>
        </authorList>
    </citation>
    <scope>NUCLEOTIDE SEQUENCE [LARGE SCALE GENOMIC DNA]</scope>
    <source>
        <strain evidence="10 11">NBRC 112829</strain>
    </source>
</reference>
<dbReference type="InterPro" id="IPR004535">
    <property type="entry name" value="Transl_elong_SelB"/>
</dbReference>
<dbReference type="PROSITE" id="PS51722">
    <property type="entry name" value="G_TR_2"/>
    <property type="match status" value="1"/>
</dbReference>
<evidence type="ECO:0000256" key="5">
    <source>
        <dbReference type="ARBA" id="ARBA00022917"/>
    </source>
</evidence>
<comment type="caution">
    <text evidence="10">The sequence shown here is derived from an EMBL/GenBank/DDBJ whole genome shotgun (WGS) entry which is preliminary data.</text>
</comment>
<dbReference type="Pfam" id="PF09106">
    <property type="entry name" value="WHD_2nd_SelB"/>
    <property type="match status" value="1"/>
</dbReference>
<dbReference type="Gene3D" id="3.40.50.300">
    <property type="entry name" value="P-loop containing nucleotide triphosphate hydrolases"/>
    <property type="match status" value="1"/>
</dbReference>
<dbReference type="Gene3D" id="1.10.10.2770">
    <property type="match status" value="1"/>
</dbReference>
<proteinExistence type="predicted"/>
<dbReference type="InterPro" id="IPR009001">
    <property type="entry name" value="Transl_elong_EF1A/Init_IF2_C"/>
</dbReference>
<sequence>MGITLGTAGHVDHGKSSLVQALTGINPDRWEEEQRRQMTLDLGFVWFSTPAGHSVNLVDVPGHERLIKNMLAGATGFDGVLFVVAADEGMQPQSLEHLQILNQLGVEHGLIVISKIDLVDAEWLEFISGEIQAQFAATSLANAPIVPVSARTGAGMAQLIQALDQLISQLPARMLQQHNPRLPIDRVFSIDGFGTVVTGTLRDGNLSIGMEIEILPQQLRGRIRGLQSQQISYTNVQTGMRVAVNLSGIERQSLKRGDVLTLPQTFEPTNLLDVLIETTADAPSLSHNQPLQLYLGSAELRCTLALLDCDTLPAKQQAFGQLRLQHPTIAQRGDRGILRRASPAATVAGIRVLDAHPQRHRRMRPAVIAQLQQLANGLPHEILLQHIQQQCLSWQELQQRSGFDSETALAALNTGCNNGLISIVSATAAPLTANSLITSTGYWNQLQANLRQILAEYHTTWPLRSAMPREELRKRMGLAASNFNQILQVLAEQAWLSIEANQIKLTEHQAQPNANQQAQIQALLALWQSNPALPPSREQWPKLEPELWRYLLQTEQLIHIGAEVYFLPKQYQQMHSWVLEQLAAGQSISLAQARDAWQTSRKYAQAMLEHCDQLRITRRVGDLRVAY</sequence>
<dbReference type="InterPro" id="IPR000795">
    <property type="entry name" value="T_Tr_GTP-bd_dom"/>
</dbReference>
<evidence type="ECO:0000256" key="2">
    <source>
        <dbReference type="ARBA" id="ARBA00015953"/>
    </source>
</evidence>
<dbReference type="InterPro" id="IPR050055">
    <property type="entry name" value="EF-Tu_GTPase"/>
</dbReference>
<keyword evidence="6" id="KW-0342">GTP-binding</keyword>
<evidence type="ECO:0000256" key="6">
    <source>
        <dbReference type="ARBA" id="ARBA00023134"/>
    </source>
</evidence>
<dbReference type="SUPFAM" id="SSF50447">
    <property type="entry name" value="Translation proteins"/>
    <property type="match status" value="1"/>
</dbReference>
<evidence type="ECO:0000256" key="3">
    <source>
        <dbReference type="ARBA" id="ARBA00022490"/>
    </source>
</evidence>
<keyword evidence="10" id="KW-0251">Elongation factor</keyword>
<accession>A0ABP9X7L3</accession>
<evidence type="ECO:0000256" key="8">
    <source>
        <dbReference type="ARBA" id="ARBA00031615"/>
    </source>
</evidence>
<dbReference type="InterPro" id="IPR036390">
    <property type="entry name" value="WH_DNA-bd_sf"/>
</dbReference>
<dbReference type="Proteomes" id="UP001428290">
    <property type="component" value="Unassembled WGS sequence"/>
</dbReference>
<dbReference type="SUPFAM" id="SSF46785">
    <property type="entry name" value="Winged helix' DNA-binding domain"/>
    <property type="match status" value="2"/>
</dbReference>
<dbReference type="Gene3D" id="2.40.30.10">
    <property type="entry name" value="Translation factors"/>
    <property type="match status" value="1"/>
</dbReference>
<comment type="subcellular location">
    <subcellularLocation>
        <location evidence="1">Cytoplasm</location>
    </subcellularLocation>
</comment>
<dbReference type="InterPro" id="IPR036388">
    <property type="entry name" value="WH-like_DNA-bd_sf"/>
</dbReference>
<evidence type="ECO:0000313" key="10">
    <source>
        <dbReference type="EMBL" id="GAA5531364.1"/>
    </source>
</evidence>
<dbReference type="Pfam" id="PF09107">
    <property type="entry name" value="WHD_3rd_SelB"/>
    <property type="match status" value="1"/>
</dbReference>
<dbReference type="SUPFAM" id="SSF52540">
    <property type="entry name" value="P-loop containing nucleoside triphosphate hydrolases"/>
    <property type="match status" value="1"/>
</dbReference>
<dbReference type="PANTHER" id="PTHR43721:SF22">
    <property type="entry name" value="ELONGATION FACTOR TU, MITOCHONDRIAL"/>
    <property type="match status" value="1"/>
</dbReference>
<dbReference type="InterPro" id="IPR015191">
    <property type="entry name" value="SelB_WHD4"/>
</dbReference>